<dbReference type="Proteomes" id="UP000515159">
    <property type="component" value="Chromosome 5"/>
</dbReference>
<dbReference type="InParanoid" id="A0A6P8QSE9"/>
<dbReference type="GeneID" id="117360476"/>
<dbReference type="InterPro" id="IPR037863">
    <property type="entry name" value="RHOGAP6/36"/>
</dbReference>
<dbReference type="AlphaFoldDB" id="A0A6P8QSE9"/>
<dbReference type="InterPro" id="IPR008936">
    <property type="entry name" value="Rho_GTPase_activation_prot"/>
</dbReference>
<dbReference type="GO" id="GO:0007165">
    <property type="term" value="P:signal transduction"/>
    <property type="evidence" value="ECO:0007669"/>
    <property type="project" value="InterPro"/>
</dbReference>
<dbReference type="PANTHER" id="PTHR12635:SF13">
    <property type="entry name" value="RHO GTPASE-ACTIVATING PROTEIN 6"/>
    <property type="match status" value="1"/>
</dbReference>
<dbReference type="PANTHER" id="PTHR12635">
    <property type="entry name" value="RHO-GTPASE-ACTIVATING PROTEIN 6 FAMILY MEMBER"/>
    <property type="match status" value="1"/>
</dbReference>
<feature type="compositionally biased region" description="Low complexity" evidence="2">
    <location>
        <begin position="548"/>
        <end position="565"/>
    </location>
</feature>
<dbReference type="FunFam" id="1.10.555.10:FF:000017">
    <property type="entry name" value="Rho GTPase activating protein 6"/>
    <property type="match status" value="1"/>
</dbReference>
<keyword evidence="1" id="KW-0343">GTPase activation</keyword>
<gene>
    <name evidence="5" type="primary">LOC117360476</name>
</gene>
<dbReference type="GO" id="GO:1902533">
    <property type="term" value="P:positive regulation of intracellular signal transduction"/>
    <property type="evidence" value="ECO:0007669"/>
    <property type="project" value="UniProtKB-ARBA"/>
</dbReference>
<dbReference type="OrthoDB" id="10024839at2759"/>
<proteinExistence type="predicted"/>
<organism evidence="4 5">
    <name type="scientific">Geotrypetes seraphini</name>
    <name type="common">Gaboon caecilian</name>
    <name type="synonym">Caecilia seraphini</name>
    <dbReference type="NCBI Taxonomy" id="260995"/>
    <lineage>
        <taxon>Eukaryota</taxon>
        <taxon>Metazoa</taxon>
        <taxon>Chordata</taxon>
        <taxon>Craniata</taxon>
        <taxon>Vertebrata</taxon>
        <taxon>Euteleostomi</taxon>
        <taxon>Amphibia</taxon>
        <taxon>Gymnophiona</taxon>
        <taxon>Geotrypetes</taxon>
    </lineage>
</organism>
<protein>
    <submittedName>
        <fullName evidence="5">Rho GTPase-activating protein 6-like</fullName>
    </submittedName>
</protein>
<dbReference type="Pfam" id="PF00620">
    <property type="entry name" value="RhoGAP"/>
    <property type="match status" value="1"/>
</dbReference>
<feature type="domain" description="Rho-GAP" evidence="3">
    <location>
        <begin position="190"/>
        <end position="386"/>
    </location>
</feature>
<sequence length="617" mass="69205">MFGQSVRLQPVLLQSLSELERAQLQSVACHRLQAKNLSWDIRIPKDGPKRRKSLRRKLDSFSKERKDCPPQAFGIPLSQVIANDRAHKQKQEAVKESRRDCLAVEATVTEFLEQKQKNRHSLLGSSLEISDAPLSPRFLDNTSRAQRRGALSVDSITDLDDNNSRLLEALQLSHPNELESRRLMERNKKLSLNPIYRQVPRVLERCCQHMETYGLHTVGIFRVGSSRKRVRQLREDFDKGLDVYLDDSQSVHDVAALLKEFLRDMPDPLLSRELYSAFITAAALDASEQLAVLQLLIYLLPPCNGDTLLRLLQFLNTVAQHAQDSSMADGQMVPGNKMTAANLAMVFGPNLLQREKESSLYGTGMEDSGAIITVVQTLLENHQALFMVSADLQNEVLMSLRQTDPDIIDYLLRRKFPSPLGSEVSEEPGEQHNPSSDSSTLRGASEEVIYPLSQRRASRSHEDLTTEDYSPSLQQGSRELTFWGRIVERPKFLPLFSKAQRSPLQSPETPQMGWEKLLATTPKSQTPSPASSGWQSLSAELCKAHGYQSPSSSVTDDSRSTVQTSADKGPSLQDPSPIVWVPQDSRSSTEGGEANLQHRLLKPYQGRSPQPHRETMV</sequence>
<reference evidence="5" key="1">
    <citation type="submission" date="2025-08" db="UniProtKB">
        <authorList>
            <consortium name="RefSeq"/>
        </authorList>
    </citation>
    <scope>IDENTIFICATION</scope>
</reference>
<dbReference type="Gene3D" id="1.10.555.10">
    <property type="entry name" value="Rho GTPase activation protein"/>
    <property type="match status" value="1"/>
</dbReference>
<dbReference type="GO" id="GO:0005096">
    <property type="term" value="F:GTPase activator activity"/>
    <property type="evidence" value="ECO:0007669"/>
    <property type="project" value="UniProtKB-KW"/>
</dbReference>
<dbReference type="RefSeq" id="XP_033800154.1">
    <property type="nucleotide sequence ID" value="XM_033944263.1"/>
</dbReference>
<evidence type="ECO:0000256" key="1">
    <source>
        <dbReference type="ARBA" id="ARBA00022468"/>
    </source>
</evidence>
<feature type="compositionally biased region" description="Polar residues" evidence="2">
    <location>
        <begin position="432"/>
        <end position="442"/>
    </location>
</feature>
<evidence type="ECO:0000256" key="2">
    <source>
        <dbReference type="SAM" id="MobiDB-lite"/>
    </source>
</evidence>
<dbReference type="KEGG" id="gsh:117360476"/>
<feature type="region of interest" description="Disordered" evidence="2">
    <location>
        <begin position="545"/>
        <end position="617"/>
    </location>
</feature>
<keyword evidence="4" id="KW-1185">Reference proteome</keyword>
<dbReference type="GO" id="GO:0005856">
    <property type="term" value="C:cytoskeleton"/>
    <property type="evidence" value="ECO:0007669"/>
    <property type="project" value="UniProtKB-ARBA"/>
</dbReference>
<dbReference type="SMART" id="SM00324">
    <property type="entry name" value="RhoGAP"/>
    <property type="match status" value="1"/>
</dbReference>
<dbReference type="InterPro" id="IPR000198">
    <property type="entry name" value="RhoGAP_dom"/>
</dbReference>
<dbReference type="SUPFAM" id="SSF48350">
    <property type="entry name" value="GTPase activation domain, GAP"/>
    <property type="match status" value="1"/>
</dbReference>
<name>A0A6P8QSE9_GEOSA</name>
<dbReference type="CDD" id="cd04376">
    <property type="entry name" value="RhoGAP_ARHGAP6"/>
    <property type="match status" value="1"/>
</dbReference>
<dbReference type="InterPro" id="IPR041852">
    <property type="entry name" value="ARHGAP6_RhoGAP"/>
</dbReference>
<evidence type="ECO:0000259" key="3">
    <source>
        <dbReference type="PROSITE" id="PS50238"/>
    </source>
</evidence>
<feature type="region of interest" description="Disordered" evidence="2">
    <location>
        <begin position="419"/>
        <end position="473"/>
    </location>
</feature>
<evidence type="ECO:0000313" key="4">
    <source>
        <dbReference type="Proteomes" id="UP000515159"/>
    </source>
</evidence>
<evidence type="ECO:0000313" key="5">
    <source>
        <dbReference type="RefSeq" id="XP_033800154.1"/>
    </source>
</evidence>
<dbReference type="PROSITE" id="PS50238">
    <property type="entry name" value="RHOGAP"/>
    <property type="match status" value="1"/>
</dbReference>
<accession>A0A6P8QSE9</accession>